<keyword evidence="3" id="KW-1185">Reference proteome</keyword>
<protein>
    <submittedName>
        <fullName evidence="2">Uncharacterized protein</fullName>
    </submittedName>
</protein>
<accession>A0A0C9XWP9</accession>
<sequence>MSPKKKPRRNISGLRNQPKWMADSSHTDEPMPCIEMADKNTFQQAKEAALAALDGCPVKVIRQFINRSWGWMSAYRMGLTGSVAQCFESRNDALGCGS</sequence>
<name>A0A0C9XWP9_9AGAR</name>
<gene>
    <name evidence="2" type="ORF">K443DRAFT_6441</name>
</gene>
<evidence type="ECO:0000256" key="1">
    <source>
        <dbReference type="SAM" id="MobiDB-lite"/>
    </source>
</evidence>
<reference evidence="2 3" key="1">
    <citation type="submission" date="2014-04" db="EMBL/GenBank/DDBJ databases">
        <authorList>
            <consortium name="DOE Joint Genome Institute"/>
            <person name="Kuo A."/>
            <person name="Kohler A."/>
            <person name="Nagy L.G."/>
            <person name="Floudas D."/>
            <person name="Copeland A."/>
            <person name="Barry K.W."/>
            <person name="Cichocki N."/>
            <person name="Veneault-Fourrey C."/>
            <person name="LaButti K."/>
            <person name="Lindquist E.A."/>
            <person name="Lipzen A."/>
            <person name="Lundell T."/>
            <person name="Morin E."/>
            <person name="Murat C."/>
            <person name="Sun H."/>
            <person name="Tunlid A."/>
            <person name="Henrissat B."/>
            <person name="Grigoriev I.V."/>
            <person name="Hibbett D.S."/>
            <person name="Martin F."/>
            <person name="Nordberg H.P."/>
            <person name="Cantor M.N."/>
            <person name="Hua S.X."/>
        </authorList>
    </citation>
    <scope>NUCLEOTIDE SEQUENCE [LARGE SCALE GENOMIC DNA]</scope>
    <source>
        <strain evidence="2 3">LaAM-08-1</strain>
    </source>
</reference>
<dbReference type="Proteomes" id="UP000054477">
    <property type="component" value="Unassembled WGS sequence"/>
</dbReference>
<dbReference type="AlphaFoldDB" id="A0A0C9XWP9"/>
<dbReference type="HOGENOM" id="CLU_2333933_0_0_1"/>
<proteinExistence type="predicted"/>
<feature type="region of interest" description="Disordered" evidence="1">
    <location>
        <begin position="1"/>
        <end position="30"/>
    </location>
</feature>
<evidence type="ECO:0000313" key="2">
    <source>
        <dbReference type="EMBL" id="KIK02027.1"/>
    </source>
</evidence>
<organism evidence="2 3">
    <name type="scientific">Laccaria amethystina LaAM-08-1</name>
    <dbReference type="NCBI Taxonomy" id="1095629"/>
    <lineage>
        <taxon>Eukaryota</taxon>
        <taxon>Fungi</taxon>
        <taxon>Dikarya</taxon>
        <taxon>Basidiomycota</taxon>
        <taxon>Agaricomycotina</taxon>
        <taxon>Agaricomycetes</taxon>
        <taxon>Agaricomycetidae</taxon>
        <taxon>Agaricales</taxon>
        <taxon>Agaricineae</taxon>
        <taxon>Hydnangiaceae</taxon>
        <taxon>Laccaria</taxon>
    </lineage>
</organism>
<dbReference type="OrthoDB" id="2449121at2759"/>
<dbReference type="EMBL" id="KN838598">
    <property type="protein sequence ID" value="KIK02027.1"/>
    <property type="molecule type" value="Genomic_DNA"/>
</dbReference>
<evidence type="ECO:0000313" key="3">
    <source>
        <dbReference type="Proteomes" id="UP000054477"/>
    </source>
</evidence>
<reference evidence="3" key="2">
    <citation type="submission" date="2015-01" db="EMBL/GenBank/DDBJ databases">
        <title>Evolutionary Origins and Diversification of the Mycorrhizal Mutualists.</title>
        <authorList>
            <consortium name="DOE Joint Genome Institute"/>
            <consortium name="Mycorrhizal Genomics Consortium"/>
            <person name="Kohler A."/>
            <person name="Kuo A."/>
            <person name="Nagy L.G."/>
            <person name="Floudas D."/>
            <person name="Copeland A."/>
            <person name="Barry K.W."/>
            <person name="Cichocki N."/>
            <person name="Veneault-Fourrey C."/>
            <person name="LaButti K."/>
            <person name="Lindquist E.A."/>
            <person name="Lipzen A."/>
            <person name="Lundell T."/>
            <person name="Morin E."/>
            <person name="Murat C."/>
            <person name="Riley R."/>
            <person name="Ohm R."/>
            <person name="Sun H."/>
            <person name="Tunlid A."/>
            <person name="Henrissat B."/>
            <person name="Grigoriev I.V."/>
            <person name="Hibbett D.S."/>
            <person name="Martin F."/>
        </authorList>
    </citation>
    <scope>NUCLEOTIDE SEQUENCE [LARGE SCALE GENOMIC DNA]</scope>
    <source>
        <strain evidence="3">LaAM-08-1</strain>
    </source>
</reference>